<keyword evidence="2" id="KW-1185">Reference proteome</keyword>
<dbReference type="Proteomes" id="UP000469385">
    <property type="component" value="Unassembled WGS sequence"/>
</dbReference>
<gene>
    <name evidence="1" type="ORF">GON04_11670</name>
</gene>
<dbReference type="AlphaFoldDB" id="A0A6N8IT69"/>
<comment type="caution">
    <text evidence="1">The sequence shown here is derived from an EMBL/GenBank/DDBJ whole genome shotgun (WGS) entry which is preliminary data.</text>
</comment>
<name>A0A6N8IT69_9BURK</name>
<dbReference type="RefSeq" id="WP_157398033.1">
    <property type="nucleotide sequence ID" value="NZ_WSEL01000003.1"/>
</dbReference>
<accession>A0A6N8IT69</accession>
<evidence type="ECO:0000313" key="2">
    <source>
        <dbReference type="Proteomes" id="UP000469385"/>
    </source>
</evidence>
<reference evidence="1 2" key="1">
    <citation type="submission" date="2019-12" db="EMBL/GenBank/DDBJ databases">
        <authorList>
            <person name="Huq M.A."/>
        </authorList>
    </citation>
    <scope>NUCLEOTIDE SEQUENCE [LARGE SCALE GENOMIC DNA]</scope>
    <source>
        <strain evidence="1 2">MAH-25</strain>
    </source>
</reference>
<proteinExistence type="predicted"/>
<evidence type="ECO:0000313" key="1">
    <source>
        <dbReference type="EMBL" id="MVQ30111.1"/>
    </source>
</evidence>
<dbReference type="EMBL" id="WSEL01000003">
    <property type="protein sequence ID" value="MVQ30111.1"/>
    <property type="molecule type" value="Genomic_DNA"/>
</dbReference>
<protein>
    <submittedName>
        <fullName evidence="1">Uncharacterized protein</fullName>
    </submittedName>
</protein>
<organism evidence="1 2">
    <name type="scientific">Ramlibacter pinisoli</name>
    <dbReference type="NCBI Taxonomy" id="2682844"/>
    <lineage>
        <taxon>Bacteria</taxon>
        <taxon>Pseudomonadati</taxon>
        <taxon>Pseudomonadota</taxon>
        <taxon>Betaproteobacteria</taxon>
        <taxon>Burkholderiales</taxon>
        <taxon>Comamonadaceae</taxon>
        <taxon>Ramlibacter</taxon>
    </lineage>
</organism>
<sequence>MTARAYRPHATPLCADELPEADDLYDDFQERAELARLRERHPERARLAEDELAWL</sequence>